<dbReference type="eggNOG" id="COG0736">
    <property type="taxonomic scope" value="Bacteria"/>
</dbReference>
<dbReference type="InterPro" id="IPR002582">
    <property type="entry name" value="ACPS"/>
</dbReference>
<feature type="domain" description="4'-phosphopantetheinyl transferase" evidence="9">
    <location>
        <begin position="11"/>
        <end position="108"/>
    </location>
</feature>
<protein>
    <recommendedName>
        <fullName evidence="8">Holo-[acyl-carrier-protein] synthase</fullName>
        <shortName evidence="8">Holo-ACP synthase</shortName>
        <ecNumber evidence="8">2.7.8.7</ecNumber>
    </recommendedName>
    <alternativeName>
        <fullName evidence="8">4'-phosphopantetheinyl transferase AcpS</fullName>
    </alternativeName>
</protein>
<dbReference type="GO" id="GO:0005737">
    <property type="term" value="C:cytoplasm"/>
    <property type="evidence" value="ECO:0007669"/>
    <property type="project" value="UniProtKB-SubCell"/>
</dbReference>
<gene>
    <name evidence="8 10" type="primary">acpS</name>
    <name evidence="10" type="ORF">BCTU_166</name>
</gene>
<accession>F7WZ96</accession>
<evidence type="ECO:0000256" key="8">
    <source>
        <dbReference type="HAMAP-Rule" id="MF_00101"/>
    </source>
</evidence>
<dbReference type="EMBL" id="CP001817">
    <property type="protein sequence ID" value="AEH39751.1"/>
    <property type="molecule type" value="Genomic_DNA"/>
</dbReference>
<evidence type="ECO:0000256" key="6">
    <source>
        <dbReference type="ARBA" id="ARBA00023098"/>
    </source>
</evidence>
<dbReference type="InterPro" id="IPR004568">
    <property type="entry name" value="Ppantetheine-prot_Trfase_dom"/>
</dbReference>
<evidence type="ECO:0000256" key="1">
    <source>
        <dbReference type="ARBA" id="ARBA00022516"/>
    </source>
</evidence>
<dbReference type="InterPro" id="IPR008278">
    <property type="entry name" value="4-PPantetheinyl_Trfase_dom"/>
</dbReference>
<dbReference type="Proteomes" id="UP000006811">
    <property type="component" value="Chromosome"/>
</dbReference>
<feature type="binding site" evidence="8">
    <location>
        <position position="63"/>
    </location>
    <ligand>
        <name>Mg(2+)</name>
        <dbReference type="ChEBI" id="CHEBI:18420"/>
    </ligand>
</feature>
<comment type="subcellular location">
    <subcellularLocation>
        <location evidence="8">Cytoplasm</location>
    </subcellularLocation>
</comment>
<evidence type="ECO:0000256" key="5">
    <source>
        <dbReference type="ARBA" id="ARBA00022842"/>
    </source>
</evidence>
<keyword evidence="7 8" id="KW-0275">Fatty acid biosynthesis</keyword>
<keyword evidence="11" id="KW-1185">Reference proteome</keyword>
<reference evidence="10 11" key="1">
    <citation type="journal article" date="2011" name="Appl. Environ. Microbiol.">
        <title>The genome of Buchnera aphidicola from the aphid Cinara tujafilina provides new clues about the evolutionary history of metabolic losses in bacterial endosymbionts.</title>
        <authorList>
            <person name="Lamelas A."/>
            <person name="Gosalbes M.J."/>
            <person name="Moya A."/>
            <person name="Latorre A."/>
        </authorList>
    </citation>
    <scope>NUCLEOTIDE SEQUENCE [LARGE SCALE GENOMIC DNA]</scope>
    <source>
        <strain evidence="11">Cinara tujafilina</strain>
    </source>
</reference>
<keyword evidence="3 8" id="KW-0479">Metal-binding</keyword>
<evidence type="ECO:0000256" key="3">
    <source>
        <dbReference type="ARBA" id="ARBA00022723"/>
    </source>
</evidence>
<comment type="similarity">
    <text evidence="8">Belongs to the P-Pant transferase superfamily. AcpS family.</text>
</comment>
<dbReference type="NCBIfam" id="TIGR00556">
    <property type="entry name" value="pantethn_trn"/>
    <property type="match status" value="1"/>
</dbReference>
<dbReference type="HOGENOM" id="CLU_089696_3_1_6"/>
<dbReference type="OrthoDB" id="517356at2"/>
<dbReference type="SUPFAM" id="SSF56214">
    <property type="entry name" value="4'-phosphopantetheinyl transferase"/>
    <property type="match status" value="1"/>
</dbReference>
<organism evidence="10 11">
    <name type="scientific">Buchnera aphidicola</name>
    <name type="common">Cinara tujafilina</name>
    <dbReference type="NCBI Taxonomy" id="261317"/>
    <lineage>
        <taxon>Bacteria</taxon>
        <taxon>Pseudomonadati</taxon>
        <taxon>Pseudomonadota</taxon>
        <taxon>Gammaproteobacteria</taxon>
        <taxon>Enterobacterales</taxon>
        <taxon>Erwiniaceae</taxon>
        <taxon>Buchnera</taxon>
    </lineage>
</organism>
<keyword evidence="2 8" id="KW-0808">Transferase</keyword>
<dbReference type="KEGG" id="baj:BCTU_166"/>
<proteinExistence type="inferred from homology"/>
<feature type="binding site" evidence="8">
    <location>
        <position position="15"/>
    </location>
    <ligand>
        <name>Mg(2+)</name>
        <dbReference type="ChEBI" id="CHEBI:18420"/>
    </ligand>
</feature>
<evidence type="ECO:0000256" key="7">
    <source>
        <dbReference type="ARBA" id="ARBA00023160"/>
    </source>
</evidence>
<keyword evidence="1 8" id="KW-0444">Lipid biosynthesis</keyword>
<name>F7WZ96_9GAMM</name>
<comment type="function">
    <text evidence="8">Transfers the 4'-phosphopantetheine moiety from coenzyme A to a Ser of acyl-carrier-protein.</text>
</comment>
<dbReference type="Pfam" id="PF01648">
    <property type="entry name" value="ACPS"/>
    <property type="match status" value="1"/>
</dbReference>
<dbReference type="GO" id="GO:0008897">
    <property type="term" value="F:holo-[acyl-carrier-protein] synthase activity"/>
    <property type="evidence" value="ECO:0007669"/>
    <property type="project" value="UniProtKB-UniRule"/>
</dbReference>
<dbReference type="STRING" id="261317.BCTU_166"/>
<keyword evidence="5 8" id="KW-0460">Magnesium</keyword>
<evidence type="ECO:0000256" key="4">
    <source>
        <dbReference type="ARBA" id="ARBA00022832"/>
    </source>
</evidence>
<dbReference type="HAMAP" id="MF_00101">
    <property type="entry name" value="AcpS"/>
    <property type="match status" value="1"/>
</dbReference>
<evidence type="ECO:0000313" key="11">
    <source>
        <dbReference type="Proteomes" id="UP000006811"/>
    </source>
</evidence>
<dbReference type="GO" id="GO:0000287">
    <property type="term" value="F:magnesium ion binding"/>
    <property type="evidence" value="ECO:0007669"/>
    <property type="project" value="UniProtKB-UniRule"/>
</dbReference>
<keyword evidence="4 8" id="KW-0276">Fatty acid metabolism</keyword>
<dbReference type="GO" id="GO:0006633">
    <property type="term" value="P:fatty acid biosynthetic process"/>
    <property type="evidence" value="ECO:0007669"/>
    <property type="project" value="UniProtKB-UniRule"/>
</dbReference>
<comment type="cofactor">
    <cofactor evidence="8">
        <name>Mg(2+)</name>
        <dbReference type="ChEBI" id="CHEBI:18420"/>
    </cofactor>
</comment>
<dbReference type="EC" id="2.7.8.7" evidence="8"/>
<keyword evidence="6 8" id="KW-0443">Lipid metabolism</keyword>
<dbReference type="Gene3D" id="3.90.470.20">
    <property type="entry name" value="4'-phosphopantetheinyl transferase domain"/>
    <property type="match status" value="1"/>
</dbReference>
<comment type="catalytic activity">
    <reaction evidence="8">
        <text>apo-[ACP] + CoA = holo-[ACP] + adenosine 3',5'-bisphosphate + H(+)</text>
        <dbReference type="Rhea" id="RHEA:12068"/>
        <dbReference type="Rhea" id="RHEA-COMP:9685"/>
        <dbReference type="Rhea" id="RHEA-COMP:9690"/>
        <dbReference type="ChEBI" id="CHEBI:15378"/>
        <dbReference type="ChEBI" id="CHEBI:29999"/>
        <dbReference type="ChEBI" id="CHEBI:57287"/>
        <dbReference type="ChEBI" id="CHEBI:58343"/>
        <dbReference type="ChEBI" id="CHEBI:64479"/>
        <dbReference type="EC" id="2.7.8.7"/>
    </reaction>
</comment>
<dbReference type="NCBIfam" id="TIGR00516">
    <property type="entry name" value="acpS"/>
    <property type="match status" value="1"/>
</dbReference>
<evidence type="ECO:0000256" key="2">
    <source>
        <dbReference type="ARBA" id="ARBA00022679"/>
    </source>
</evidence>
<dbReference type="AlphaFoldDB" id="F7WZ96"/>
<dbReference type="InterPro" id="IPR037143">
    <property type="entry name" value="4-PPantetheinyl_Trfase_dom_sf"/>
</dbReference>
<evidence type="ECO:0000259" key="9">
    <source>
        <dbReference type="Pfam" id="PF01648"/>
    </source>
</evidence>
<evidence type="ECO:0000313" key="10">
    <source>
        <dbReference type="EMBL" id="AEH39751.1"/>
    </source>
</evidence>
<sequence>MNEEKNMTIIGIGIDMIKINRFKKLIFLYGLRIINRILSFNEMKEYNHKKKEEYLAQRFSAKESLAKALGLSIFNKEFFKNCEILQNNQGKPRLIVLGKIKKILKNLQIKKFLLVLQILKNMYNPL</sequence>
<keyword evidence="8" id="KW-0963">Cytoplasm</keyword>